<dbReference type="RefSeq" id="WP_378257120.1">
    <property type="nucleotide sequence ID" value="NZ_JBHSIT010000005.1"/>
</dbReference>
<accession>A0ABV9U152</accession>
<dbReference type="PANTHER" id="PTHR47786">
    <property type="entry name" value="ALPHA-1,4-GLUCAN:MALTOSE-1-PHOSPHATE MALTOSYLTRANSFERASE"/>
    <property type="match status" value="1"/>
</dbReference>
<dbReference type="SUPFAM" id="SSF51445">
    <property type="entry name" value="(Trans)glycosidases"/>
    <property type="match status" value="1"/>
</dbReference>
<gene>
    <name evidence="2" type="ORF">ACFPCY_19595</name>
</gene>
<comment type="caution">
    <text evidence="2">The sequence shown here is derived from an EMBL/GenBank/DDBJ whole genome shotgun (WGS) entry which is preliminary data.</text>
</comment>
<dbReference type="SUPFAM" id="SSF51011">
    <property type="entry name" value="Glycosyl hydrolase domain"/>
    <property type="match status" value="1"/>
</dbReference>
<feature type="domain" description="Glycosyl hydrolase family 13 catalytic" evidence="1">
    <location>
        <begin position="84"/>
        <end position="401"/>
    </location>
</feature>
<dbReference type="Gene3D" id="3.20.20.80">
    <property type="entry name" value="Glycosidases"/>
    <property type="match status" value="1"/>
</dbReference>
<dbReference type="InterPro" id="IPR017853">
    <property type="entry name" value="GH"/>
</dbReference>
<name>A0ABV9U152_9ACTN</name>
<dbReference type="EMBL" id="JBHSIT010000005">
    <property type="protein sequence ID" value="MFC4909536.1"/>
    <property type="molecule type" value="Genomic_DNA"/>
</dbReference>
<proteinExistence type="predicted"/>
<dbReference type="SMART" id="SM00642">
    <property type="entry name" value="Aamy"/>
    <property type="match status" value="1"/>
</dbReference>
<organism evidence="2 3">
    <name type="scientific">Actinomadura gamaensis</name>
    <dbReference type="NCBI Taxonomy" id="1763541"/>
    <lineage>
        <taxon>Bacteria</taxon>
        <taxon>Bacillati</taxon>
        <taxon>Actinomycetota</taxon>
        <taxon>Actinomycetes</taxon>
        <taxon>Streptosporangiales</taxon>
        <taxon>Thermomonosporaceae</taxon>
        <taxon>Actinomadura</taxon>
    </lineage>
</organism>
<sequence>MSGSEPAHGTGRTAAGCRPEPVVYEVNTLVWLGEMERRYGRRMRLQDLPKDAWDDLAVPGADVVWLMGVWRRSPAGLEIALRSRGLVGSFTEALPGLSMTEDVAGSPYCVREYVADDRLGGPEGIAVARAELDRRGLGLFLDYVPNHVAPDHPWLRERPGCFVRGTRRDLDRDPAAFVELDGRIYARGRDPNFPPWPDVVQLDAFAPETRAATAEVLSVIGEQCDGVRCDMAMLLMNDVFARTWGEFAGAPPTEEFWPDVLARVRDRHPAMVFVAEAYWDLEWSLQRQGFDYCYDKRLYDRIVHGDAESVRAHLRADPGYQRGLVRFLENHDEARAARALGPGKERAAAVMIATLPGATLWHEGQFEGREVRVPVFLARRPDEPSDAGTRRFHERLLAAVRDSGLREGDWRLLDCRGWPDNLSSLDLVAWSRSAGRRRHVVVVNLSGRPAQARVPLPWTDLAGREHDLHDLLTGASYRHPGAELRDPGLYVALPAWGAHLLALDER</sequence>
<dbReference type="Gene3D" id="2.60.40.1180">
    <property type="entry name" value="Golgi alpha-mannosidase II"/>
    <property type="match status" value="1"/>
</dbReference>
<dbReference type="InterPro" id="IPR006047">
    <property type="entry name" value="GH13_cat_dom"/>
</dbReference>
<dbReference type="CDD" id="cd11347">
    <property type="entry name" value="AmyAc_1"/>
    <property type="match status" value="1"/>
</dbReference>
<evidence type="ECO:0000259" key="1">
    <source>
        <dbReference type="SMART" id="SM00642"/>
    </source>
</evidence>
<dbReference type="PANTHER" id="PTHR47786:SF2">
    <property type="entry name" value="GLYCOSYL HYDROLASE FAMILY 13 CATALYTIC DOMAIN-CONTAINING PROTEIN"/>
    <property type="match status" value="1"/>
</dbReference>
<evidence type="ECO:0000313" key="2">
    <source>
        <dbReference type="EMBL" id="MFC4909536.1"/>
    </source>
</evidence>
<dbReference type="InterPro" id="IPR013780">
    <property type="entry name" value="Glyco_hydro_b"/>
</dbReference>
<protein>
    <recommendedName>
        <fullName evidence="1">Glycosyl hydrolase family 13 catalytic domain-containing protein</fullName>
    </recommendedName>
</protein>
<evidence type="ECO:0000313" key="3">
    <source>
        <dbReference type="Proteomes" id="UP001595872"/>
    </source>
</evidence>
<keyword evidence="3" id="KW-1185">Reference proteome</keyword>
<dbReference type="Proteomes" id="UP001595872">
    <property type="component" value="Unassembled WGS sequence"/>
</dbReference>
<reference evidence="3" key="1">
    <citation type="journal article" date="2019" name="Int. J. Syst. Evol. Microbiol.">
        <title>The Global Catalogue of Microorganisms (GCM) 10K type strain sequencing project: providing services to taxonomists for standard genome sequencing and annotation.</title>
        <authorList>
            <consortium name="The Broad Institute Genomics Platform"/>
            <consortium name="The Broad Institute Genome Sequencing Center for Infectious Disease"/>
            <person name="Wu L."/>
            <person name="Ma J."/>
        </authorList>
    </citation>
    <scope>NUCLEOTIDE SEQUENCE [LARGE SCALE GENOMIC DNA]</scope>
    <source>
        <strain evidence="3">KLKA75</strain>
    </source>
</reference>